<keyword evidence="4 7" id="KW-0812">Transmembrane</keyword>
<evidence type="ECO:0000313" key="8">
    <source>
        <dbReference type="EMBL" id="GAV21765.1"/>
    </source>
</evidence>
<evidence type="ECO:0000256" key="6">
    <source>
        <dbReference type="ARBA" id="ARBA00023136"/>
    </source>
</evidence>
<comment type="caution">
    <text evidence="8">The sequence shown here is derived from an EMBL/GenBank/DDBJ whole genome shotgun (WGS) entry which is preliminary data.</text>
</comment>
<dbReference type="STRING" id="870242.cpu_02750"/>
<evidence type="ECO:0000256" key="7">
    <source>
        <dbReference type="SAM" id="Phobius"/>
    </source>
</evidence>
<dbReference type="PANTHER" id="PTHR34856:SF2">
    <property type="entry name" value="PROTEIN NRFD"/>
    <property type="match status" value="1"/>
</dbReference>
<feature type="transmembrane region" description="Helical" evidence="7">
    <location>
        <begin position="117"/>
        <end position="140"/>
    </location>
</feature>
<keyword evidence="3" id="KW-1003">Cell membrane</keyword>
<feature type="transmembrane region" description="Helical" evidence="7">
    <location>
        <begin position="315"/>
        <end position="336"/>
    </location>
</feature>
<evidence type="ECO:0000256" key="4">
    <source>
        <dbReference type="ARBA" id="ARBA00022692"/>
    </source>
</evidence>
<sequence length="415" mass="46644">MKKLNQLLLIGVLLFLISITAWGYQLSQGLVVTNLRNPFSWGLYIATFAFFVGIAAGGLIVSSSIYLFGIEQLKPFTRIASLSAFASIVGAGAIILPDIGRPERIYNMLVHPNFRSPLVWDVIVISCYLILTFLSVYFQLLPEWKKENRGFLNGWTKNLSQEQVEAISRLWSKRVSLIGLPFAILIHTVTALIFATQASRDWWHTAVLPPDFIAVATASGTALVMLISLLVVGKERFVQYKGAFKSFAFIIAGSLIVHFFFMYIDFLVRWWWGVPEELNPLALVFKKYGLIHLLEVALPAFVMIYFLTKKGRESYNGLITGSILLFIGVFAHRFLLMPASYNVFPLNFTLPDTEAEMVNYPIAIGVYKKGAAVFASFWHYAPSPVEIAVALLPFALVIIILTFMIKTYKFLPNAK</sequence>
<proteinExistence type="inferred from homology"/>
<feature type="transmembrane region" description="Helical" evidence="7">
    <location>
        <begin position="79"/>
        <end position="97"/>
    </location>
</feature>
<dbReference type="RefSeq" id="WP_075858219.1">
    <property type="nucleotide sequence ID" value="NZ_BDJK01000006.1"/>
</dbReference>
<comment type="subcellular location">
    <subcellularLocation>
        <location evidence="1">Cell membrane</location>
        <topology evidence="1">Multi-pass membrane protein</topology>
    </subcellularLocation>
</comment>
<evidence type="ECO:0000256" key="1">
    <source>
        <dbReference type="ARBA" id="ARBA00004651"/>
    </source>
</evidence>
<dbReference type="OrthoDB" id="9768846at2"/>
<dbReference type="EMBL" id="BDJK01000006">
    <property type="protein sequence ID" value="GAV21765.1"/>
    <property type="molecule type" value="Genomic_DNA"/>
</dbReference>
<evidence type="ECO:0000256" key="5">
    <source>
        <dbReference type="ARBA" id="ARBA00022989"/>
    </source>
</evidence>
<comment type="similarity">
    <text evidence="2">Belongs to the NrfD family.</text>
</comment>
<evidence type="ECO:0000313" key="9">
    <source>
        <dbReference type="Proteomes" id="UP000187485"/>
    </source>
</evidence>
<dbReference type="InterPro" id="IPR052049">
    <property type="entry name" value="Electron_transfer_protein"/>
</dbReference>
<dbReference type="InterPro" id="IPR005614">
    <property type="entry name" value="NrfD-like"/>
</dbReference>
<gene>
    <name evidence="8" type="ORF">cpu_02750</name>
</gene>
<feature type="transmembrane region" description="Helical" evidence="7">
    <location>
        <begin position="177"/>
        <end position="200"/>
    </location>
</feature>
<keyword evidence="6 7" id="KW-0472">Membrane</keyword>
<feature type="transmembrane region" description="Helical" evidence="7">
    <location>
        <begin position="387"/>
        <end position="405"/>
    </location>
</feature>
<feature type="transmembrane region" description="Helical" evidence="7">
    <location>
        <begin position="288"/>
        <end position="308"/>
    </location>
</feature>
<dbReference type="GO" id="GO:0005886">
    <property type="term" value="C:plasma membrane"/>
    <property type="evidence" value="ECO:0007669"/>
    <property type="project" value="UniProtKB-SubCell"/>
</dbReference>
<feature type="transmembrane region" description="Helical" evidence="7">
    <location>
        <begin position="244"/>
        <end position="268"/>
    </location>
</feature>
<accession>A0A1L8CS53</accession>
<organism evidence="8 9">
    <name type="scientific">Carboxydothermus pertinax</name>
    <dbReference type="NCBI Taxonomy" id="870242"/>
    <lineage>
        <taxon>Bacteria</taxon>
        <taxon>Bacillati</taxon>
        <taxon>Bacillota</taxon>
        <taxon>Clostridia</taxon>
        <taxon>Thermoanaerobacterales</taxon>
        <taxon>Thermoanaerobacteraceae</taxon>
        <taxon>Carboxydothermus</taxon>
    </lineage>
</organism>
<name>A0A1L8CS53_9THEO</name>
<feature type="transmembrane region" description="Helical" evidence="7">
    <location>
        <begin position="212"/>
        <end position="232"/>
    </location>
</feature>
<dbReference type="PANTHER" id="PTHR34856">
    <property type="entry name" value="PROTEIN NRFD"/>
    <property type="match status" value="1"/>
</dbReference>
<keyword evidence="9" id="KW-1185">Reference proteome</keyword>
<protein>
    <submittedName>
        <fullName evidence="8">Molybdopterin oxidoreductase</fullName>
    </submittedName>
</protein>
<dbReference type="Pfam" id="PF03916">
    <property type="entry name" value="NrfD"/>
    <property type="match status" value="1"/>
</dbReference>
<dbReference type="Gene3D" id="1.20.1630.10">
    <property type="entry name" value="Formate dehydrogenase/DMSO reductase domain"/>
    <property type="match status" value="1"/>
</dbReference>
<dbReference type="Proteomes" id="UP000187485">
    <property type="component" value="Unassembled WGS sequence"/>
</dbReference>
<evidence type="ECO:0000256" key="3">
    <source>
        <dbReference type="ARBA" id="ARBA00022475"/>
    </source>
</evidence>
<evidence type="ECO:0000256" key="2">
    <source>
        <dbReference type="ARBA" id="ARBA00008929"/>
    </source>
</evidence>
<feature type="transmembrane region" description="Helical" evidence="7">
    <location>
        <begin position="39"/>
        <end position="67"/>
    </location>
</feature>
<dbReference type="AlphaFoldDB" id="A0A1L8CS53"/>
<keyword evidence="5 7" id="KW-1133">Transmembrane helix</keyword>
<reference evidence="9" key="1">
    <citation type="submission" date="2016-12" db="EMBL/GenBank/DDBJ databases">
        <title>Draft Genome Sequences od Carboxydothermus pertinax and islandicus, Hydrogenogenic Carboxydotrophic Bacteria.</title>
        <authorList>
            <person name="Fukuyama Y."/>
            <person name="Ohmae K."/>
            <person name="Yoneda Y."/>
            <person name="Yoshida T."/>
            <person name="Sako Y."/>
        </authorList>
    </citation>
    <scope>NUCLEOTIDE SEQUENCE [LARGE SCALE GENOMIC DNA]</scope>
    <source>
        <strain evidence="9">Ug1</strain>
    </source>
</reference>